<dbReference type="PANTHER" id="PTHR38702">
    <property type="entry name" value="CALPONIN-HOMOLOGY (CH) DOMAIN-CONTAINING PROTEIN"/>
    <property type="match status" value="1"/>
</dbReference>
<comment type="caution">
    <text evidence="2">The sequence shown here is derived from an EMBL/GenBank/DDBJ whole genome shotgun (WGS) entry which is preliminary data.</text>
</comment>
<dbReference type="PANTHER" id="PTHR38702:SF1">
    <property type="entry name" value="CALPONIN-HOMOLOGY (CH) DOMAIN-CONTAINING PROTEIN"/>
    <property type="match status" value="1"/>
</dbReference>
<feature type="region of interest" description="Disordered" evidence="1">
    <location>
        <begin position="266"/>
        <end position="300"/>
    </location>
</feature>
<keyword evidence="3" id="KW-1185">Reference proteome</keyword>
<feature type="compositionally biased region" description="Low complexity" evidence="1">
    <location>
        <begin position="596"/>
        <end position="612"/>
    </location>
</feature>
<reference evidence="2 3" key="1">
    <citation type="submission" date="2018-11" db="EMBL/GenBank/DDBJ databases">
        <title>Genome assembly of Steccherinum ochraceum LE-BIN_3174, the white-rot fungus of the Steccherinaceae family (The Residual Polyporoid clade, Polyporales, Basidiomycota).</title>
        <authorList>
            <person name="Fedorova T.V."/>
            <person name="Glazunova O.A."/>
            <person name="Landesman E.O."/>
            <person name="Moiseenko K.V."/>
            <person name="Psurtseva N.V."/>
            <person name="Savinova O.S."/>
            <person name="Shakhova N.V."/>
            <person name="Tyazhelova T.V."/>
            <person name="Vasina D.V."/>
        </authorList>
    </citation>
    <scope>NUCLEOTIDE SEQUENCE [LARGE SCALE GENOMIC DNA]</scope>
    <source>
        <strain evidence="2 3">LE-BIN_3174</strain>
    </source>
</reference>
<dbReference type="AlphaFoldDB" id="A0A4R0RT42"/>
<gene>
    <name evidence="2" type="ORF">EIP91_003746</name>
</gene>
<dbReference type="OrthoDB" id="2942533at2759"/>
<evidence type="ECO:0000313" key="3">
    <source>
        <dbReference type="Proteomes" id="UP000292702"/>
    </source>
</evidence>
<dbReference type="Proteomes" id="UP000292702">
    <property type="component" value="Unassembled WGS sequence"/>
</dbReference>
<feature type="region of interest" description="Disordered" evidence="1">
    <location>
        <begin position="1"/>
        <end position="47"/>
    </location>
</feature>
<accession>A0A4R0RT42</accession>
<organism evidence="2 3">
    <name type="scientific">Steccherinum ochraceum</name>
    <dbReference type="NCBI Taxonomy" id="92696"/>
    <lineage>
        <taxon>Eukaryota</taxon>
        <taxon>Fungi</taxon>
        <taxon>Dikarya</taxon>
        <taxon>Basidiomycota</taxon>
        <taxon>Agaricomycotina</taxon>
        <taxon>Agaricomycetes</taxon>
        <taxon>Polyporales</taxon>
        <taxon>Steccherinaceae</taxon>
        <taxon>Steccherinum</taxon>
    </lineage>
</organism>
<sequence>MDTIAESPSPSPAGSPAPKKSRRQVAFYPNMNAANKPQKPFSRSAAKRESVMALGSIEHLQHYFTKSGIAAESDPLNKPHSGMVPAIGGLASLQKRPQTDDMPQFELPPSPVIPEIVQPAYSPFVRTFEVDPENLRPSAIEDLQAVEAIWSLRSPDPSSLLSASEPKRQQTLSSKQVDVLEMLKTTTHAVRSVRNYLLSLPDDTLSPQHQQAFRVQALISAPSPKRHVSQPNLASDPLSRIRRSALEVLIVLRALEESSRLPLSDDAYDAQSDHGEHASVSAASGSGSGSGGLSRGPSPDFLDADVDTSISFVQVGGGARSVPVWEDESFDLNQVSVEDNRERWDERLVLGGGWLYRQDVKREDLAKEREVIRRYLDAVDDTLFGGSLEGVRGWERERIRTEKERRRSRRVSSMDSERSGSPDPRAMKRRVVSTSILDHMKDMVLTEEPDEGSVTSETESVEDDHLPDWAKRTAYEDDELGRLHALLTAVLPSTLQRLLPQVTNRTSMLQALSSGQLLCTAYNTCVRRSRQPWGFVSKDAIHDIAALESMVEDPQDKGKSSWTFRRTDNLRLWAAALKLRYMIPIVTTNPSKNGRSTTPSPSTPTLPNASSSQEIFPSAAPVAPLLFDAPVVARQEFGWELMLETAVMEWLKAVVNEKRVDR</sequence>
<name>A0A4R0RT42_9APHY</name>
<dbReference type="EMBL" id="RWJN01000022">
    <property type="protein sequence ID" value="TCD70392.1"/>
    <property type="molecule type" value="Genomic_DNA"/>
</dbReference>
<protein>
    <submittedName>
        <fullName evidence="2">Uncharacterized protein</fullName>
    </submittedName>
</protein>
<feature type="region of interest" description="Disordered" evidence="1">
    <location>
        <begin position="590"/>
        <end position="613"/>
    </location>
</feature>
<proteinExistence type="predicted"/>
<evidence type="ECO:0000313" key="2">
    <source>
        <dbReference type="EMBL" id="TCD70392.1"/>
    </source>
</evidence>
<feature type="region of interest" description="Disordered" evidence="1">
    <location>
        <begin position="405"/>
        <end position="429"/>
    </location>
</feature>
<evidence type="ECO:0000256" key="1">
    <source>
        <dbReference type="SAM" id="MobiDB-lite"/>
    </source>
</evidence>